<dbReference type="Pfam" id="PF00023">
    <property type="entry name" value="Ank"/>
    <property type="match status" value="1"/>
</dbReference>
<keyword evidence="1" id="KW-0677">Repeat</keyword>
<sequence length="1935" mass="220564">MLLEKELSDFSSDMYLDLIMKFNNNIEFDETNKFAEEEDLRTLSVAHLMNRLEKSLSVSVDKVEKFLHKNLEASDLIRLCHIGIEIANAKCGSNKRRSSAESDESSPNKRKSKEITAKTPIQSSIPTDLERRISEMEYSSHTGPPAEIDDNKKRWLVVGICLHSILSTTLRKYVEPVVTKLYNSLKLSDQIDKQTYTGHLKSYGAVNIKYLNYKAINNNKTTSGNRAPHYDYKVQNAVDLSKLFLEINMVHYKGFNESCDSSALLGIIVNIDKFPGNVQSAAEYVRSEIRNRWAHCNFTEWNSGMYNRSLQKIEDFINLLQLNSPEKSQTIGELNKWKTNGTNYLKDTTLGLELVNDIRQQIQLLVEYEKVICKSADTEFSTVHYELTAIGKTLSQYDKRISTLENNVAIQEKTLLNYKSLYDTENSKNDQQVKSPNRSTKPFYAEPVINSWKKKMKLFVETDVVIDILEILQGNHCALLIGVSGMGKTITAQHIALHLWHEMEYSIVPCSNLNDIQMRYRDNVNQVFFLDDICGRYTTNIQKIENWMSIEEFVKCILVKGKTKILATCRTEVFLEEIFQATFELFNKTTYNLSEKYSFKDKLVIAGKYLKQDEEMLSATIRNVKFTPLMCFLYAQHEHFDINDFLNSPFKTFCKEWNRLKVFDKEKFCVLFLCVLYNGSIDECIVDFSKELDKDEKRKLKNIFECCNLGRDTSRSAIKDKLNACIGTYFIKVDNEYKVIHDKMFDFLCCYFGKTLIAPILKFGDEKLICERVQLESIQKARGEFTIRISSTNEQKYMDRIRMDLVNGRIHWCLNNVQMRHKEYRYKFLDVVKDMDDDVKKGIIDIKDENGINTFLISCLRGYEELVDYFISIGADVNARNGWFTPLTAACRDGHLKTVHILLDKGAMVNKTNNFGETPLYTACICGHYDLVKCLIEKHCDVNIRDKCNHTPLCVSCLGGYKNVVILLIDEGANVSECCNLLINATHRGHDDIVEMLITKGWDVNSVDTQGKTALIIACEKDFPKIVTLLIDANADIYKVNDSGETPLHAACFAGNKGIVRTLIEHNADINMLDKDSETPLHKSCRNGSVNVIQTLVTYGADINQVNTHGHTPLCLAKNQNDILDVVIVKSTEDEQIGPSKRLTNTFCRSNKLEGQLNCITSFSISHGWTPLYEASMRGDFQTVKSLITKGANVNMKTINGEPPLVAACQQGHGILIQLLIDKGADISDALFIAVQNDYDRTVKILSYKGGNLSYQTNDGKSLLTLAFQQGSIKVITFLLQKGVDINQFGNCYHLPLCIACTKGYDETVKLLIKLGANSNDRCYKDGTTPLWSACKFGFHKIVKILIENGSDLYEKDKTGKTLLHVARNFYIFQLLLGTNLDSYKPDHNGRYPLYDSMVNGNDDISDYLIGKCCLIAISERDKKTALISVFESGNTKLSRLVVSNGYTNGIINFNETILYHLYRLGRFEIIMSLPTHKQGIYDIYRYGYTSAMLADIAGNDELAEYLQTHHRDYNNIEYSFSCGEHDEIVYITERRYHTGILTEDLCNEYKYLFQACMTGQTQSLQMCIAGMLFAKRKINIFFRSKEPNLAIWFNQTPLCLACRIGHIEVVKLLLKYGAEVDKMSEDVINDYDFPRIDQNGYTPLFAACQRKYYKIVDILLEKGANVNIALYDACREGYLDTVQFLAQKGADVNSICPNGQTALYAACIAGYYTIVKFLIDRGALIDIRLRTKDTTSKKLTCLHLVYACGNLKILQLLIEKGSSITAIGILRRKLLQTACKEGKYEIVKTIIDCRINVNASDKFGTTPLLACVLNCFARYHFRGNYSLLKKRRRSRLTVNDPFLKQEGNINDKMNDNSDDELIFDDIDVKLYSHTSPRMIIKRENLTVNENKVIYLLIENGADINIADRKGRTPLSVAREIRHTTLIRMLQTSDY</sequence>
<dbReference type="PANTHER" id="PTHR24198:SF165">
    <property type="entry name" value="ANKYRIN REPEAT-CONTAINING PROTEIN-RELATED"/>
    <property type="match status" value="1"/>
</dbReference>
<feature type="repeat" description="ANK" evidence="3">
    <location>
        <begin position="1010"/>
        <end position="1042"/>
    </location>
</feature>
<dbReference type="InterPro" id="IPR036770">
    <property type="entry name" value="Ankyrin_rpt-contain_sf"/>
</dbReference>
<proteinExistence type="predicted"/>
<feature type="repeat" description="ANK" evidence="3">
    <location>
        <begin position="1699"/>
        <end position="1731"/>
    </location>
</feature>
<reference evidence="6 7" key="1">
    <citation type="submission" date="2020-06" db="EMBL/GenBank/DDBJ databases">
        <authorList>
            <person name="Li R."/>
            <person name="Bekaert M."/>
        </authorList>
    </citation>
    <scope>NUCLEOTIDE SEQUENCE [LARGE SCALE GENOMIC DNA]</scope>
    <source>
        <strain evidence="7">wild</strain>
    </source>
</reference>
<dbReference type="SMART" id="SM00248">
    <property type="entry name" value="ANK"/>
    <property type="match status" value="24"/>
</dbReference>
<dbReference type="SUPFAM" id="SSF52540">
    <property type="entry name" value="P-loop containing nucleoside triphosphate hydrolases"/>
    <property type="match status" value="1"/>
</dbReference>
<dbReference type="PANTHER" id="PTHR24198">
    <property type="entry name" value="ANKYRIN REPEAT AND PROTEIN KINASE DOMAIN-CONTAINING PROTEIN"/>
    <property type="match status" value="1"/>
</dbReference>
<evidence type="ECO:0000259" key="5">
    <source>
        <dbReference type="Pfam" id="PF20720"/>
    </source>
</evidence>
<dbReference type="Pfam" id="PF12796">
    <property type="entry name" value="Ank_2"/>
    <property type="match status" value="6"/>
</dbReference>
<evidence type="ECO:0000313" key="7">
    <source>
        <dbReference type="Proteomes" id="UP000507470"/>
    </source>
</evidence>
<dbReference type="Pfam" id="PF20720">
    <property type="entry name" value="nSTAND3"/>
    <property type="match status" value="1"/>
</dbReference>
<dbReference type="PROSITE" id="PS50088">
    <property type="entry name" value="ANK_REPEAT"/>
    <property type="match status" value="13"/>
</dbReference>
<feature type="repeat" description="ANK" evidence="3">
    <location>
        <begin position="1259"/>
        <end position="1291"/>
    </location>
</feature>
<feature type="repeat" description="ANK" evidence="3">
    <location>
        <begin position="882"/>
        <end position="914"/>
    </location>
</feature>
<name>A0A6J8DRW0_MYTCO</name>
<protein>
    <recommendedName>
        <fullName evidence="5">Novel STAND NTPase 3 domain-containing protein</fullName>
    </recommendedName>
</protein>
<feature type="repeat" description="ANK" evidence="3">
    <location>
        <begin position="1167"/>
        <end position="1199"/>
    </location>
</feature>
<dbReference type="PROSITE" id="PS50297">
    <property type="entry name" value="ANK_REP_REGION"/>
    <property type="match status" value="11"/>
</dbReference>
<accession>A0A6J8DRW0</accession>
<keyword evidence="7" id="KW-1185">Reference proteome</keyword>
<organism evidence="6 7">
    <name type="scientific">Mytilus coruscus</name>
    <name type="common">Sea mussel</name>
    <dbReference type="NCBI Taxonomy" id="42192"/>
    <lineage>
        <taxon>Eukaryota</taxon>
        <taxon>Metazoa</taxon>
        <taxon>Spiralia</taxon>
        <taxon>Lophotrochozoa</taxon>
        <taxon>Mollusca</taxon>
        <taxon>Bivalvia</taxon>
        <taxon>Autobranchia</taxon>
        <taxon>Pteriomorphia</taxon>
        <taxon>Mytilida</taxon>
        <taxon>Mytiloidea</taxon>
        <taxon>Mytilidae</taxon>
        <taxon>Mytilinae</taxon>
        <taxon>Mytilus</taxon>
    </lineage>
</organism>
<feature type="repeat" description="ANK" evidence="3">
    <location>
        <begin position="1594"/>
        <end position="1626"/>
    </location>
</feature>
<dbReference type="PRINTS" id="PR01415">
    <property type="entry name" value="ANKYRIN"/>
</dbReference>
<dbReference type="SUPFAM" id="SSF48403">
    <property type="entry name" value="Ankyrin repeat"/>
    <property type="match status" value="3"/>
</dbReference>
<feature type="repeat" description="ANK" evidence="3">
    <location>
        <begin position="1640"/>
        <end position="1672"/>
    </location>
</feature>
<feature type="repeat" description="ANK" evidence="3">
    <location>
        <begin position="1326"/>
        <end position="1358"/>
    </location>
</feature>
<dbReference type="OrthoDB" id="194358at2759"/>
<dbReference type="InterPro" id="IPR027417">
    <property type="entry name" value="P-loop_NTPase"/>
</dbReference>
<dbReference type="Proteomes" id="UP000507470">
    <property type="component" value="Unassembled WGS sequence"/>
</dbReference>
<evidence type="ECO:0000256" key="3">
    <source>
        <dbReference type="PROSITE-ProRule" id="PRU00023"/>
    </source>
</evidence>
<evidence type="ECO:0000313" key="6">
    <source>
        <dbReference type="EMBL" id="CAC5410695.1"/>
    </source>
</evidence>
<feature type="region of interest" description="Disordered" evidence="4">
    <location>
        <begin position="93"/>
        <end position="121"/>
    </location>
</feature>
<feature type="repeat" description="ANK" evidence="3">
    <location>
        <begin position="1200"/>
        <end position="1228"/>
    </location>
</feature>
<gene>
    <name evidence="6" type="ORF">MCOR_43859</name>
</gene>
<keyword evidence="2 3" id="KW-0040">ANK repeat</keyword>
<feature type="repeat" description="ANK" evidence="3">
    <location>
        <begin position="850"/>
        <end position="882"/>
    </location>
</feature>
<dbReference type="InterPro" id="IPR002110">
    <property type="entry name" value="Ankyrin_rpt"/>
</dbReference>
<feature type="repeat" description="ANK" evidence="3">
    <location>
        <begin position="1043"/>
        <end position="1075"/>
    </location>
</feature>
<feature type="domain" description="Novel STAND NTPase 3" evidence="5">
    <location>
        <begin position="459"/>
        <end position="611"/>
    </location>
</feature>
<evidence type="ECO:0000256" key="4">
    <source>
        <dbReference type="SAM" id="MobiDB-lite"/>
    </source>
</evidence>
<dbReference type="EMBL" id="CACVKT020007786">
    <property type="protein sequence ID" value="CAC5410695.1"/>
    <property type="molecule type" value="Genomic_DNA"/>
</dbReference>
<evidence type="ECO:0000256" key="2">
    <source>
        <dbReference type="ARBA" id="ARBA00023043"/>
    </source>
</evidence>
<evidence type="ECO:0000256" key="1">
    <source>
        <dbReference type="ARBA" id="ARBA00022737"/>
    </source>
</evidence>
<dbReference type="InterPro" id="IPR049050">
    <property type="entry name" value="nSTAND3"/>
</dbReference>
<feature type="repeat" description="ANK" evidence="3">
    <location>
        <begin position="915"/>
        <end position="947"/>
    </location>
</feature>
<feature type="repeat" description="ANK" evidence="3">
    <location>
        <begin position="1076"/>
        <end position="1108"/>
    </location>
</feature>
<dbReference type="Gene3D" id="1.25.40.20">
    <property type="entry name" value="Ankyrin repeat-containing domain"/>
    <property type="match status" value="6"/>
</dbReference>